<feature type="transmembrane region" description="Helical" evidence="1">
    <location>
        <begin position="91"/>
        <end position="116"/>
    </location>
</feature>
<name>Q24UH3_DESHY</name>
<keyword evidence="1" id="KW-0812">Transmembrane</keyword>
<dbReference type="KEGG" id="dsy:DSY2530"/>
<keyword evidence="1" id="KW-0472">Membrane</keyword>
<evidence type="ECO:0000313" key="3">
    <source>
        <dbReference type="Proteomes" id="UP000001946"/>
    </source>
</evidence>
<feature type="transmembrane region" description="Helical" evidence="1">
    <location>
        <begin position="40"/>
        <end position="59"/>
    </location>
</feature>
<keyword evidence="1" id="KW-1133">Transmembrane helix</keyword>
<keyword evidence="3" id="KW-1185">Reference proteome</keyword>
<gene>
    <name evidence="2" type="ordered locus">DSY2530</name>
</gene>
<reference evidence="2 3" key="1">
    <citation type="journal article" date="2006" name="J. Bacteriol.">
        <title>Complete genome sequence of the dehalorespiring bacterium Desulfitobacterium hafniense Y51 and comparison with Dehalococcoides ethenogenes 195.</title>
        <authorList>
            <person name="Nonaka H."/>
            <person name="Keresztes G."/>
            <person name="Shinoda Y."/>
            <person name="Ikenaga Y."/>
            <person name="Abe M."/>
            <person name="Naito K."/>
            <person name="Inatomi K."/>
            <person name="Furukawa K."/>
            <person name="Inui M."/>
            <person name="Yukawa H."/>
        </authorList>
    </citation>
    <scope>NUCLEOTIDE SEQUENCE [LARGE SCALE GENOMIC DNA]</scope>
    <source>
        <strain evidence="2 3">Y51</strain>
    </source>
</reference>
<organism evidence="2 3">
    <name type="scientific">Desulfitobacterium hafniense (strain Y51)</name>
    <dbReference type="NCBI Taxonomy" id="138119"/>
    <lineage>
        <taxon>Bacteria</taxon>
        <taxon>Bacillati</taxon>
        <taxon>Bacillota</taxon>
        <taxon>Clostridia</taxon>
        <taxon>Eubacteriales</taxon>
        <taxon>Desulfitobacteriaceae</taxon>
        <taxon>Desulfitobacterium</taxon>
    </lineage>
</organism>
<dbReference type="EMBL" id="AP008230">
    <property type="protein sequence ID" value="BAE84319.1"/>
    <property type="molecule type" value="Genomic_DNA"/>
</dbReference>
<dbReference type="HOGENOM" id="CLU_135084_0_0_9"/>
<dbReference type="Proteomes" id="UP000001946">
    <property type="component" value="Chromosome"/>
</dbReference>
<evidence type="ECO:0000256" key="1">
    <source>
        <dbReference type="SAM" id="Phobius"/>
    </source>
</evidence>
<feature type="transmembrane region" description="Helical" evidence="1">
    <location>
        <begin position="128"/>
        <end position="151"/>
    </location>
</feature>
<evidence type="ECO:0000313" key="2">
    <source>
        <dbReference type="EMBL" id="BAE84319.1"/>
    </source>
</evidence>
<dbReference type="eggNOG" id="COG3290">
    <property type="taxonomic scope" value="Bacteria"/>
</dbReference>
<proteinExistence type="predicted"/>
<dbReference type="STRING" id="138119.DSY2530"/>
<sequence length="168" mass="18842">MEVGTIEIMPLLIVLFASIPEEFLITVLGLKLFGVKIRPLIGKIVVIAILQAAISFSVRLLPLPFGIHTILQIPLFALPLYLLLGLPYLYSLVVILISATLYTILDASIIPLLLYWTGIPLETVLTNTTLRLLFFIPQFTVMLLLVIIVSLKKIKIFDINNYKLVNKE</sequence>
<dbReference type="AlphaFoldDB" id="Q24UH3"/>
<feature type="transmembrane region" description="Helical" evidence="1">
    <location>
        <begin position="12"/>
        <end position="33"/>
    </location>
</feature>
<feature type="transmembrane region" description="Helical" evidence="1">
    <location>
        <begin position="65"/>
        <end position="84"/>
    </location>
</feature>
<accession>Q24UH3</accession>
<protein>
    <submittedName>
        <fullName evidence="2">Uncharacterized protein</fullName>
    </submittedName>
</protein>